<feature type="compositionally biased region" description="Polar residues" evidence="2">
    <location>
        <begin position="291"/>
        <end position="307"/>
    </location>
</feature>
<keyword evidence="5" id="KW-1185">Reference proteome</keyword>
<feature type="region of interest" description="Disordered" evidence="2">
    <location>
        <begin position="776"/>
        <end position="823"/>
    </location>
</feature>
<dbReference type="InterPro" id="IPR012677">
    <property type="entry name" value="Nucleotide-bd_a/b_plait_sf"/>
</dbReference>
<feature type="compositionally biased region" description="Basic and acidic residues" evidence="2">
    <location>
        <begin position="538"/>
        <end position="550"/>
    </location>
</feature>
<dbReference type="GO" id="GO:0003723">
    <property type="term" value="F:RNA binding"/>
    <property type="evidence" value="ECO:0007669"/>
    <property type="project" value="UniProtKB-UniRule"/>
</dbReference>
<dbReference type="InterPro" id="IPR052600">
    <property type="entry name" value="Nuc_rcpt_coact/corep"/>
</dbReference>
<feature type="region of interest" description="Disordered" evidence="2">
    <location>
        <begin position="51"/>
        <end position="343"/>
    </location>
</feature>
<dbReference type="PROSITE" id="PS50102">
    <property type="entry name" value="RRM"/>
    <property type="match status" value="1"/>
</dbReference>
<dbReference type="SUPFAM" id="SSF54928">
    <property type="entry name" value="RNA-binding domain, RBD"/>
    <property type="match status" value="1"/>
</dbReference>
<dbReference type="InterPro" id="IPR036621">
    <property type="entry name" value="Anticodon-bd_dom_sf"/>
</dbReference>
<evidence type="ECO:0000259" key="3">
    <source>
        <dbReference type="PROSITE" id="PS50102"/>
    </source>
</evidence>
<dbReference type="SUPFAM" id="SSF52954">
    <property type="entry name" value="Class II aaRS ABD-related"/>
    <property type="match status" value="1"/>
</dbReference>
<protein>
    <recommendedName>
        <fullName evidence="3">RRM domain-containing protein</fullName>
    </recommendedName>
</protein>
<proteinExistence type="predicted"/>
<comment type="caution">
    <text evidence="4">The sequence shown here is derived from an EMBL/GenBank/DDBJ whole genome shotgun (WGS) entry which is preliminary data.</text>
</comment>
<feature type="compositionally biased region" description="Acidic residues" evidence="2">
    <location>
        <begin position="69"/>
        <end position="90"/>
    </location>
</feature>
<evidence type="ECO:0000256" key="2">
    <source>
        <dbReference type="SAM" id="MobiDB-lite"/>
    </source>
</evidence>
<dbReference type="Gene3D" id="3.30.70.330">
    <property type="match status" value="1"/>
</dbReference>
<feature type="compositionally biased region" description="Low complexity" evidence="2">
    <location>
        <begin position="180"/>
        <end position="197"/>
    </location>
</feature>
<dbReference type="Gene3D" id="3.40.50.800">
    <property type="entry name" value="Anticodon-binding domain"/>
    <property type="match status" value="1"/>
</dbReference>
<dbReference type="PANTHER" id="PTHR23295:SF6">
    <property type="entry name" value="NEOSIN, ISOFORM A"/>
    <property type="match status" value="1"/>
</dbReference>
<dbReference type="Proteomes" id="UP001175261">
    <property type="component" value="Unassembled WGS sequence"/>
</dbReference>
<dbReference type="SMART" id="SM00360">
    <property type="entry name" value="RRM"/>
    <property type="match status" value="1"/>
</dbReference>
<feature type="compositionally biased region" description="Low complexity" evidence="2">
    <location>
        <begin position="246"/>
        <end position="261"/>
    </location>
</feature>
<keyword evidence="1" id="KW-0694">RNA-binding</keyword>
<sequence length="834" mass="88988">MPEPEPELQATANLSPVSPAPVHTAPALAVPALQETVDTINAMVAAALAPNGTATEDEPVVDPELAPTADDDDVVDDDSFNDAYAEEDTAGDAAPTTAQEASPDDADEYAKTFDSPVASEQGDENASRSPSSPAIQKQQNEQLPSKSPHAVSSQASDTTAEPTSPDAGAVSNDPAEAGTAPSDPSSAQDAAQNGAPAAPRPSSEMSPAQAQDDAADIMQLVADLTSQPNETSPSADVKPAQLAVETTAPPATLPSSALPSPASLPPRPPIPHNTPSYPGQHHPGQGPISVANPQMTQPNHPQATYNPPSAPSTAGLVAPSVTHAPPSYQTQAPGYPTEASQEDEYQHKWDQFLADERQYMTEAKWDRFPEGSRIFIGNLSSDKVSKRDVFDMFHRFGRLAQISLKSAYGFVQYHTVEEGKAAVDNLEGVEIKGRRIHLEISRVQDKTKKDRARSPDKGRGRDRDGRRGDRYSHGRDEYRSGREASPRRSDYRGRDDQYRSGRSSFDGGRNRRRSRSPGYERHDQDSYRRRSPSPYGRSHGDSDFDRPKRYGADVPDVQIIMEPDVHRDFATWVETAFKGRGLRTEVMFLHPRMPKDQVIQQQAAEGVHAVVDLDVRAQSLSKVPVQAFDRSAGLNNVRFEQYVDLDPGVAAEVILRAKASGTARYGLQQQQQQPQQQQQQSYGGYNQAYGQPQQLAGPGYGAPAPLGYSQPPPQQPAGNAADIAALMGQVDPATLQKLIATIQAPAHAGVPPAAAAATAAPPGGGLDLQAILSSLGGQQPAAPQGTAPQGHYGAPYGAQQQAPPQQPPPQSGAPATGDAAAQVQNIMAQLARYR</sequence>
<name>A0AA39GE53_SARSR</name>
<dbReference type="InterPro" id="IPR035979">
    <property type="entry name" value="RBD_domain_sf"/>
</dbReference>
<feature type="compositionally biased region" description="Polar residues" evidence="2">
    <location>
        <begin position="127"/>
        <end position="162"/>
    </location>
</feature>
<dbReference type="InterPro" id="IPR000504">
    <property type="entry name" value="RRM_dom"/>
</dbReference>
<feature type="compositionally biased region" description="Basic and acidic residues" evidence="2">
    <location>
        <begin position="518"/>
        <end position="528"/>
    </location>
</feature>
<feature type="region of interest" description="Disordered" evidence="2">
    <location>
        <begin position="1"/>
        <end position="22"/>
    </location>
</feature>
<feature type="compositionally biased region" description="Basic and acidic residues" evidence="2">
    <location>
        <begin position="442"/>
        <end position="499"/>
    </location>
</feature>
<dbReference type="EMBL" id="JAPDFR010000008">
    <property type="protein sequence ID" value="KAK0384402.1"/>
    <property type="molecule type" value="Genomic_DNA"/>
</dbReference>
<feature type="compositionally biased region" description="Low complexity" evidence="2">
    <location>
        <begin position="776"/>
        <end position="803"/>
    </location>
</feature>
<feature type="compositionally biased region" description="Polar residues" evidence="2">
    <location>
        <begin position="224"/>
        <end position="234"/>
    </location>
</feature>
<feature type="region of interest" description="Disordered" evidence="2">
    <location>
        <begin position="666"/>
        <end position="719"/>
    </location>
</feature>
<evidence type="ECO:0000313" key="5">
    <source>
        <dbReference type="Proteomes" id="UP001175261"/>
    </source>
</evidence>
<evidence type="ECO:0000313" key="4">
    <source>
        <dbReference type="EMBL" id="KAK0384402.1"/>
    </source>
</evidence>
<gene>
    <name evidence="4" type="ORF">NLU13_8489</name>
</gene>
<feature type="domain" description="RRM" evidence="3">
    <location>
        <begin position="372"/>
        <end position="443"/>
    </location>
</feature>
<feature type="compositionally biased region" description="Pro residues" evidence="2">
    <location>
        <begin position="262"/>
        <end position="272"/>
    </location>
</feature>
<dbReference type="AlphaFoldDB" id="A0AA39GE53"/>
<reference evidence="4" key="1">
    <citation type="submission" date="2022-10" db="EMBL/GenBank/DDBJ databases">
        <title>Determination and structural analysis of whole genome sequence of Sarocladium strictum F4-1.</title>
        <authorList>
            <person name="Hu L."/>
            <person name="Jiang Y."/>
        </authorList>
    </citation>
    <scope>NUCLEOTIDE SEQUENCE</scope>
    <source>
        <strain evidence="4">F4-1</strain>
    </source>
</reference>
<dbReference type="PANTHER" id="PTHR23295">
    <property type="entry name" value="NUCLEAR RECEPTOR COACTIVATOR 5-RELATED"/>
    <property type="match status" value="1"/>
</dbReference>
<feature type="compositionally biased region" description="Low complexity" evidence="2">
    <location>
        <begin position="666"/>
        <end position="708"/>
    </location>
</feature>
<organism evidence="4 5">
    <name type="scientific">Sarocladium strictum</name>
    <name type="common">Black bundle disease fungus</name>
    <name type="synonym">Acremonium strictum</name>
    <dbReference type="NCBI Taxonomy" id="5046"/>
    <lineage>
        <taxon>Eukaryota</taxon>
        <taxon>Fungi</taxon>
        <taxon>Dikarya</taxon>
        <taxon>Ascomycota</taxon>
        <taxon>Pezizomycotina</taxon>
        <taxon>Sordariomycetes</taxon>
        <taxon>Hypocreomycetidae</taxon>
        <taxon>Hypocreales</taxon>
        <taxon>Sarocladiaceae</taxon>
        <taxon>Sarocladium</taxon>
    </lineage>
</organism>
<accession>A0AA39GE53</accession>
<dbReference type="Pfam" id="PF00076">
    <property type="entry name" value="RRM_1"/>
    <property type="match status" value="1"/>
</dbReference>
<evidence type="ECO:0000256" key="1">
    <source>
        <dbReference type="PROSITE-ProRule" id="PRU00176"/>
    </source>
</evidence>
<feature type="region of interest" description="Disordered" evidence="2">
    <location>
        <begin position="442"/>
        <end position="550"/>
    </location>
</feature>